<protein>
    <recommendedName>
        <fullName evidence="4">DUF4378 domain-containing protein</fullName>
    </recommendedName>
</protein>
<evidence type="ECO:0000256" key="1">
    <source>
        <dbReference type="SAM" id="MobiDB-lite"/>
    </source>
</evidence>
<proteinExistence type="predicted"/>
<reference evidence="2" key="2">
    <citation type="submission" date="2015-03" db="UniProtKB">
        <authorList>
            <consortium name="EnsemblPlants"/>
        </authorList>
    </citation>
    <scope>IDENTIFICATION</scope>
</reference>
<keyword evidence="3" id="KW-1185">Reference proteome</keyword>
<dbReference type="Proteomes" id="UP000026960">
    <property type="component" value="Chromosome 12"/>
</dbReference>
<evidence type="ECO:0000313" key="2">
    <source>
        <dbReference type="EnsemblPlants" id="OBART12G19860.1"/>
    </source>
</evidence>
<evidence type="ECO:0000313" key="3">
    <source>
        <dbReference type="Proteomes" id="UP000026960"/>
    </source>
</evidence>
<dbReference type="AlphaFoldDB" id="A0A0D3HX41"/>
<dbReference type="PaxDb" id="65489-OBART12G19860.1"/>
<organism evidence="2">
    <name type="scientific">Oryza barthii</name>
    <dbReference type="NCBI Taxonomy" id="65489"/>
    <lineage>
        <taxon>Eukaryota</taxon>
        <taxon>Viridiplantae</taxon>
        <taxon>Streptophyta</taxon>
        <taxon>Embryophyta</taxon>
        <taxon>Tracheophyta</taxon>
        <taxon>Spermatophyta</taxon>
        <taxon>Magnoliopsida</taxon>
        <taxon>Liliopsida</taxon>
        <taxon>Poales</taxon>
        <taxon>Poaceae</taxon>
        <taxon>BOP clade</taxon>
        <taxon>Oryzoideae</taxon>
        <taxon>Oryzeae</taxon>
        <taxon>Oryzinae</taxon>
        <taxon>Oryza</taxon>
    </lineage>
</organism>
<name>A0A0D3HX41_9ORYZ</name>
<dbReference type="Gramene" id="OBART12G19860.1">
    <property type="protein sequence ID" value="OBART12G19860.1"/>
    <property type="gene ID" value="OBART12G19860"/>
</dbReference>
<sequence>MGESCYVRRLSDLLQEQQEPFLLAGGASLADACRRRLLAFCHRRAAVSNKSRALGGLGAAVFCGAAVRRALLAGCFSCGARQSFRRLRHAGAGDIAAGCDVDDDEEEECARQLSPMSVLDLDINSDDESSSMLGVGHREKDDESPSTSGKSSPPPPPEQNPLDAAAAPCFTFYEAGKNCKAETGDEEEYETTRSKLEEQMIISSWERISGDISRIPALVELDLTGSPQQWRRLREEEASQVGASIEAMIFEEMRVEAVRDMMLVA</sequence>
<dbReference type="eggNOG" id="ENOG502R48P">
    <property type="taxonomic scope" value="Eukaryota"/>
</dbReference>
<dbReference type="HOGENOM" id="CLU_083158_1_0_1"/>
<dbReference type="EnsemblPlants" id="OBART12G19860.1">
    <property type="protein sequence ID" value="OBART12G19860.1"/>
    <property type="gene ID" value="OBART12G19860"/>
</dbReference>
<dbReference type="PANTHER" id="PTHR36885:SF6">
    <property type="entry name" value="DUF4378 DOMAIN-CONTAINING PROTEIN"/>
    <property type="match status" value="1"/>
</dbReference>
<evidence type="ECO:0008006" key="4">
    <source>
        <dbReference type="Google" id="ProtNLM"/>
    </source>
</evidence>
<feature type="region of interest" description="Disordered" evidence="1">
    <location>
        <begin position="129"/>
        <end position="163"/>
    </location>
</feature>
<reference evidence="2" key="1">
    <citation type="journal article" date="2009" name="Rice">
        <title>De Novo Next Generation Sequencing of Plant Genomes.</title>
        <authorList>
            <person name="Rounsley S."/>
            <person name="Marri P.R."/>
            <person name="Yu Y."/>
            <person name="He R."/>
            <person name="Sisneros N."/>
            <person name="Goicoechea J.L."/>
            <person name="Lee S.J."/>
            <person name="Angelova A."/>
            <person name="Kudrna D."/>
            <person name="Luo M."/>
            <person name="Affourtit J."/>
            <person name="Desany B."/>
            <person name="Knight J."/>
            <person name="Niazi F."/>
            <person name="Egholm M."/>
            <person name="Wing R.A."/>
        </authorList>
    </citation>
    <scope>NUCLEOTIDE SEQUENCE [LARGE SCALE GENOMIC DNA]</scope>
    <source>
        <strain evidence="2">cv. IRGC 105608</strain>
    </source>
</reference>
<accession>A0A0D3HX41</accession>
<dbReference type="PANTHER" id="PTHR36885">
    <property type="entry name" value="EXPRESSED PROTEIN"/>
    <property type="match status" value="1"/>
</dbReference>